<evidence type="ECO:0000256" key="6">
    <source>
        <dbReference type="ARBA" id="ARBA00023242"/>
    </source>
</evidence>
<feature type="region of interest" description="Disordered" evidence="7">
    <location>
        <begin position="686"/>
        <end position="836"/>
    </location>
</feature>
<evidence type="ECO:0000259" key="8">
    <source>
        <dbReference type="PROSITE" id="PS51005"/>
    </source>
</evidence>
<feature type="region of interest" description="Disordered" evidence="7">
    <location>
        <begin position="217"/>
        <end position="266"/>
    </location>
</feature>
<evidence type="ECO:0000256" key="5">
    <source>
        <dbReference type="ARBA" id="ARBA00023163"/>
    </source>
</evidence>
<proteinExistence type="predicted"/>
<feature type="compositionally biased region" description="Basic and acidic residues" evidence="7">
    <location>
        <begin position="769"/>
        <end position="779"/>
    </location>
</feature>
<dbReference type="InterPro" id="IPR019084">
    <property type="entry name" value="STM1-like_N"/>
</dbReference>
<dbReference type="InterPro" id="IPR006861">
    <property type="entry name" value="HABP4_PAIRBP1-bd"/>
</dbReference>
<dbReference type="InterPro" id="IPR044799">
    <property type="entry name" value="SOG1-like"/>
</dbReference>
<evidence type="ECO:0000256" key="7">
    <source>
        <dbReference type="SAM" id="MobiDB-lite"/>
    </source>
</evidence>
<dbReference type="FunFam" id="2.170.150.80:FF:000009">
    <property type="entry name" value="NAC domain-containing protein 8"/>
    <property type="match status" value="1"/>
</dbReference>
<comment type="subcellular location">
    <subcellularLocation>
        <location evidence="1">Cytoplasm</location>
    </subcellularLocation>
</comment>
<keyword evidence="6" id="KW-0539">Nucleus</keyword>
<evidence type="ECO:0000256" key="3">
    <source>
        <dbReference type="ARBA" id="ARBA00023015"/>
    </source>
</evidence>
<dbReference type="AlphaFoldDB" id="A0ABD0UCX8"/>
<feature type="domain" description="NAC" evidence="8">
    <location>
        <begin position="364"/>
        <end position="527"/>
    </location>
</feature>
<feature type="compositionally biased region" description="Polar residues" evidence="7">
    <location>
        <begin position="98"/>
        <end position="109"/>
    </location>
</feature>
<dbReference type="EMBL" id="JANQDX010000016">
    <property type="protein sequence ID" value="KAL0910411.1"/>
    <property type="molecule type" value="Genomic_DNA"/>
</dbReference>
<feature type="region of interest" description="Disordered" evidence="7">
    <location>
        <begin position="633"/>
        <end position="654"/>
    </location>
</feature>
<comment type="caution">
    <text evidence="9">The sequence shown here is derived from an EMBL/GenBank/DDBJ whole genome shotgun (WGS) entry which is preliminary data.</text>
</comment>
<sequence length="1077" mass="118742">MIKIKERPLTAPSYTVDMATAKPTQLIAYQQQKLSVRKPSVAVSPASAPPAKLSSKLRSPAQAVRESRNTNTAPVRCGGTICGGAGRGRSDRGAGFVQNRSLGSRSTNGFAGGVPPEDGDAGKTWERDRVSYGPSRESFRSGRNGGLVNGNAGERFDPGRPQVRVYGRRSGIGRGFDVKRDGAGRDNWGAATDDFVARETEEGVNLNEKALASEKLEQREGLAIESSKDKRDALNEAEEKEPEDNGSGKDLSKRRENTDKEERAKKAMTIIEFLKPTKGKRCHGRGRGPFRGGFDSNLSTYQSAPSIEDPTQFRTLAVNKSLIVSSNSVADHIITNLAEHQMSGSLQCPSCSHKFEQKPDWLGLPAGVKFDPTDQQLIEHLEAKVSTHGLSSHPLIDEFILTIEGEDGICYTHPEKLPGVTKDGLSKHFFHRPSMAYTTGTKKRRKIQMTEVNIEQGETRWHKTGKTKPVIVKGEHKGCKKIMVLYSNPGKNRKPEKTNWVMHQYHLGAKVEDEKEGEFVVSKIFYQTQPRQMNCSAVVGGVGEGGTGGVEGAGEKDIFFLIKMINLFFYSDHCNSDKLLKLLRFFILERTFSIGKLRKDFFLRSAKKTEKEEKAFSKIRLINSKILLFNSSDRKRKKTGKQTRPESYRGFAGAPSHPVYMATANPFDLLGDDDNDDPSQLIASHQQKLSVKKPTLSVPASAAPSAKLPSKPLPPAQAVRESRNSNTAPVRGGTGRGGSVRGAGFVQNRYLAGRSTNGYSGGVPAEDGDAGKTLERDRGSYGPPREAFRGGRNGGVVNGNVEERFDPGRPPRRVYERRSGTGRGLDMKRDGAGRGNWGTATDDFIAQETEKGVNLNEKDIASEKLEQKEGQTIDANKDKGDASNEAEEKKQEDNEMTLEEYEKVREEKRKALLSMKVAERKVQFDEEFKDMQQLSIKKGDDDLVFIKLGSDKDLSKRRENTEKEERAKKAITINEFLKPTEGEKRYSPGGGFGRGRGRGSFRGGFVSSNNLSSASQAAPLIEDPTQFPTLDTGFCWVVNYDMTYHFLAVYRCCASGDVMHSDSPSNNLVFAESNFSF</sequence>
<keyword evidence="2" id="KW-0963">Cytoplasm</keyword>
<feature type="compositionally biased region" description="Acidic residues" evidence="7">
    <location>
        <begin position="235"/>
        <end position="244"/>
    </location>
</feature>
<dbReference type="GO" id="GO:0005737">
    <property type="term" value="C:cytoplasm"/>
    <property type="evidence" value="ECO:0007669"/>
    <property type="project" value="UniProtKB-SubCell"/>
</dbReference>
<evidence type="ECO:0000313" key="10">
    <source>
        <dbReference type="Proteomes" id="UP001552299"/>
    </source>
</evidence>
<feature type="compositionally biased region" description="Low complexity" evidence="7">
    <location>
        <begin position="38"/>
        <end position="56"/>
    </location>
</feature>
<feature type="compositionally biased region" description="Low complexity" evidence="7">
    <location>
        <begin position="699"/>
        <end position="710"/>
    </location>
</feature>
<dbReference type="Pfam" id="PF02365">
    <property type="entry name" value="NAM"/>
    <property type="match status" value="1"/>
</dbReference>
<dbReference type="SUPFAM" id="SSF101941">
    <property type="entry name" value="NAC domain"/>
    <property type="match status" value="1"/>
</dbReference>
<dbReference type="Proteomes" id="UP001552299">
    <property type="component" value="Unassembled WGS sequence"/>
</dbReference>
<dbReference type="PANTHER" id="PTHR31079">
    <property type="entry name" value="NAC DOMAIN-CONTAINING PROTEIN 73"/>
    <property type="match status" value="1"/>
</dbReference>
<evidence type="ECO:0000313" key="9">
    <source>
        <dbReference type="EMBL" id="KAL0910411.1"/>
    </source>
</evidence>
<dbReference type="InterPro" id="IPR036093">
    <property type="entry name" value="NAC_dom_sf"/>
</dbReference>
<dbReference type="Gene3D" id="2.170.150.80">
    <property type="entry name" value="NAC domain"/>
    <property type="match status" value="1"/>
</dbReference>
<evidence type="ECO:0000256" key="2">
    <source>
        <dbReference type="ARBA" id="ARBA00022490"/>
    </source>
</evidence>
<feature type="compositionally biased region" description="Gly residues" evidence="7">
    <location>
        <begin position="732"/>
        <end position="741"/>
    </location>
</feature>
<dbReference type="GO" id="GO:0003677">
    <property type="term" value="F:DNA binding"/>
    <property type="evidence" value="ECO:0007669"/>
    <property type="project" value="UniProtKB-KW"/>
</dbReference>
<organism evidence="9 10">
    <name type="scientific">Dendrobium thyrsiflorum</name>
    <name type="common">Pinecone-like raceme dendrobium</name>
    <name type="synonym">Orchid</name>
    <dbReference type="NCBI Taxonomy" id="117978"/>
    <lineage>
        <taxon>Eukaryota</taxon>
        <taxon>Viridiplantae</taxon>
        <taxon>Streptophyta</taxon>
        <taxon>Embryophyta</taxon>
        <taxon>Tracheophyta</taxon>
        <taxon>Spermatophyta</taxon>
        <taxon>Magnoliopsida</taxon>
        <taxon>Liliopsida</taxon>
        <taxon>Asparagales</taxon>
        <taxon>Orchidaceae</taxon>
        <taxon>Epidendroideae</taxon>
        <taxon>Malaxideae</taxon>
        <taxon>Dendrobiinae</taxon>
        <taxon>Dendrobium</taxon>
    </lineage>
</organism>
<keyword evidence="3" id="KW-0805">Transcription regulation</keyword>
<dbReference type="Pfam" id="PF09598">
    <property type="entry name" value="Stm1_N"/>
    <property type="match status" value="1"/>
</dbReference>
<name>A0ABD0UCX8_DENTH</name>
<dbReference type="PROSITE" id="PS51005">
    <property type="entry name" value="NAC"/>
    <property type="match status" value="1"/>
</dbReference>
<feature type="compositionally biased region" description="Basic and acidic residues" evidence="7">
    <location>
        <begin position="246"/>
        <end position="265"/>
    </location>
</feature>
<gene>
    <name evidence="9" type="ORF">M5K25_021391</name>
</gene>
<dbReference type="InterPro" id="IPR003441">
    <property type="entry name" value="NAC-dom"/>
</dbReference>
<dbReference type="SMART" id="SM01233">
    <property type="entry name" value="HABP4_PAI-RBP1"/>
    <property type="match status" value="2"/>
</dbReference>
<feature type="region of interest" description="Disordered" evidence="7">
    <location>
        <begin position="858"/>
        <end position="898"/>
    </location>
</feature>
<feature type="region of interest" description="Disordered" evidence="7">
    <location>
        <begin position="38"/>
        <end position="166"/>
    </location>
</feature>
<feature type="compositionally biased region" description="Basic and acidic residues" evidence="7">
    <location>
        <begin position="801"/>
        <end position="832"/>
    </location>
</feature>
<feature type="compositionally biased region" description="Basic and acidic residues" evidence="7">
    <location>
        <begin position="858"/>
        <end position="893"/>
    </location>
</feature>
<protein>
    <recommendedName>
        <fullName evidence="8">NAC domain-containing protein</fullName>
    </recommendedName>
</protein>
<feature type="compositionally biased region" description="Basic and acidic residues" evidence="7">
    <location>
        <begin position="120"/>
        <end position="130"/>
    </location>
</feature>
<keyword evidence="4" id="KW-0238">DNA-binding</keyword>
<evidence type="ECO:0000256" key="4">
    <source>
        <dbReference type="ARBA" id="ARBA00023125"/>
    </source>
</evidence>
<dbReference type="PANTHER" id="PTHR31079:SF31">
    <property type="entry name" value="NAC DOMAIN-CONTAINING PROTEIN 75"/>
    <property type="match status" value="1"/>
</dbReference>
<reference evidence="9 10" key="1">
    <citation type="journal article" date="2024" name="Plant Biotechnol. J.">
        <title>Dendrobium thyrsiflorum genome and its molecular insights into genes involved in important horticultural traits.</title>
        <authorList>
            <person name="Chen B."/>
            <person name="Wang J.Y."/>
            <person name="Zheng P.J."/>
            <person name="Li K.L."/>
            <person name="Liang Y.M."/>
            <person name="Chen X.F."/>
            <person name="Zhang C."/>
            <person name="Zhao X."/>
            <person name="He X."/>
            <person name="Zhang G.Q."/>
            <person name="Liu Z.J."/>
            <person name="Xu Q."/>
        </authorList>
    </citation>
    <scope>NUCLEOTIDE SEQUENCE [LARGE SCALE GENOMIC DNA]</scope>
    <source>
        <strain evidence="9">GZMU011</strain>
    </source>
</reference>
<evidence type="ECO:0000256" key="1">
    <source>
        <dbReference type="ARBA" id="ARBA00004496"/>
    </source>
</evidence>
<accession>A0ABD0UCX8</accession>
<keyword evidence="5" id="KW-0804">Transcription</keyword>
<dbReference type="Pfam" id="PF04774">
    <property type="entry name" value="HABP4_PAI-RBP1"/>
    <property type="match status" value="2"/>
</dbReference>
<keyword evidence="10" id="KW-1185">Reference proteome</keyword>
<feature type="compositionally biased region" description="Basic and acidic residues" evidence="7">
    <location>
        <begin position="217"/>
        <end position="234"/>
    </location>
</feature>